<dbReference type="AlphaFoldDB" id="A0A6M3K2K5"/>
<dbReference type="EMBL" id="MT142146">
    <property type="protein sequence ID" value="QJA75187.1"/>
    <property type="molecule type" value="Genomic_DNA"/>
</dbReference>
<accession>A0A6M3K2K5</accession>
<name>A0A6M3K2K5_9ZZZZ</name>
<sequence length="114" mass="12618">MPAFNSNPSTPQWLRPGTKPLAYCHGFMAGLNHTLDDDLILHVLGPVFEATNPPCAIEEPVANASVFMRGLYDGVREYQRLIADPVLNRNWADFVATVEELVMNSAATAMRKEC</sequence>
<reference evidence="1" key="1">
    <citation type="submission" date="2020-03" db="EMBL/GenBank/DDBJ databases">
        <title>The deep terrestrial virosphere.</title>
        <authorList>
            <person name="Holmfeldt K."/>
            <person name="Nilsson E."/>
            <person name="Simone D."/>
            <person name="Lopez-Fernandez M."/>
            <person name="Wu X."/>
            <person name="de Brujin I."/>
            <person name="Lundin D."/>
            <person name="Andersson A."/>
            <person name="Bertilsson S."/>
            <person name="Dopson M."/>
        </authorList>
    </citation>
    <scope>NUCLEOTIDE SEQUENCE</scope>
    <source>
        <strain evidence="1">MM415A01860</strain>
    </source>
</reference>
<organism evidence="1">
    <name type="scientific">viral metagenome</name>
    <dbReference type="NCBI Taxonomy" id="1070528"/>
    <lineage>
        <taxon>unclassified sequences</taxon>
        <taxon>metagenomes</taxon>
        <taxon>organismal metagenomes</taxon>
    </lineage>
</organism>
<gene>
    <name evidence="1" type="ORF">MM415A01860_0009</name>
</gene>
<evidence type="ECO:0000313" key="1">
    <source>
        <dbReference type="EMBL" id="QJA75187.1"/>
    </source>
</evidence>
<protein>
    <submittedName>
        <fullName evidence="1">Uncharacterized protein</fullName>
    </submittedName>
</protein>
<proteinExistence type="predicted"/>